<dbReference type="InParanoid" id="A0A2G5DAS8"/>
<evidence type="ECO:0000256" key="1">
    <source>
        <dbReference type="SAM" id="MobiDB-lite"/>
    </source>
</evidence>
<evidence type="ECO:0000313" key="2">
    <source>
        <dbReference type="EMBL" id="PIA40604.1"/>
    </source>
</evidence>
<evidence type="ECO:0000313" key="3">
    <source>
        <dbReference type="Proteomes" id="UP000230069"/>
    </source>
</evidence>
<dbReference type="Proteomes" id="UP000230069">
    <property type="component" value="Unassembled WGS sequence"/>
</dbReference>
<dbReference type="AlphaFoldDB" id="A0A2G5DAS8"/>
<gene>
    <name evidence="2" type="ORF">AQUCO_02500367v1</name>
</gene>
<dbReference type="EMBL" id="KZ305042">
    <property type="protein sequence ID" value="PIA40604.1"/>
    <property type="molecule type" value="Genomic_DNA"/>
</dbReference>
<name>A0A2G5DAS8_AQUCA</name>
<accession>A0A2G5DAS8</accession>
<protein>
    <submittedName>
        <fullName evidence="2">Uncharacterized protein</fullName>
    </submittedName>
</protein>
<organism evidence="2 3">
    <name type="scientific">Aquilegia coerulea</name>
    <name type="common">Rocky mountain columbine</name>
    <dbReference type="NCBI Taxonomy" id="218851"/>
    <lineage>
        <taxon>Eukaryota</taxon>
        <taxon>Viridiplantae</taxon>
        <taxon>Streptophyta</taxon>
        <taxon>Embryophyta</taxon>
        <taxon>Tracheophyta</taxon>
        <taxon>Spermatophyta</taxon>
        <taxon>Magnoliopsida</taxon>
        <taxon>Ranunculales</taxon>
        <taxon>Ranunculaceae</taxon>
        <taxon>Thalictroideae</taxon>
        <taxon>Aquilegia</taxon>
    </lineage>
</organism>
<feature type="compositionally biased region" description="Basic and acidic residues" evidence="1">
    <location>
        <begin position="246"/>
        <end position="257"/>
    </location>
</feature>
<reference evidence="2 3" key="1">
    <citation type="submission" date="2017-09" db="EMBL/GenBank/DDBJ databases">
        <title>WGS assembly of Aquilegia coerulea Goldsmith.</title>
        <authorList>
            <person name="Hodges S."/>
            <person name="Kramer E."/>
            <person name="Nordborg M."/>
            <person name="Tomkins J."/>
            <person name="Borevitz J."/>
            <person name="Derieg N."/>
            <person name="Yan J."/>
            <person name="Mihaltcheva S."/>
            <person name="Hayes R.D."/>
            <person name="Rokhsar D."/>
        </authorList>
    </citation>
    <scope>NUCLEOTIDE SEQUENCE [LARGE SCALE GENOMIC DNA]</scope>
    <source>
        <strain evidence="3">cv. Goldsmith</strain>
    </source>
</reference>
<feature type="region of interest" description="Disordered" evidence="1">
    <location>
        <begin position="237"/>
        <end position="257"/>
    </location>
</feature>
<keyword evidence="3" id="KW-1185">Reference proteome</keyword>
<proteinExistence type="predicted"/>
<sequence length="330" mass="36735">MACQQVQWDEGVFSAREKGFLVEAKIKTNNKGYFAALSVGRRHGSGSICIPAGRVGEGWKESGNLFCNVTNESTTIRSSEFRETRETSKDLCYCLTDLLNARQTFEVLSYACGSVSLENLVVIEGDQTLKLKLEISDPRNIPRIIPFVDGLEVRAAIVELDEVAINEDMAQFNGFNGGGSKAESYKFSNVQVDELQAKKLVGHRSPPSSVFEELTKSGDGSVDSVENLLETAEKNHCSLTPEEGEREIVDDRRDETGRDNRLPVRAVNQKPSKEKQQAGRLVLKIQILNFKQIRILVKVQLKSDEAQAVRRKTTMFVVLINLPNVIRAIT</sequence>